<evidence type="ECO:0000256" key="1">
    <source>
        <dbReference type="SAM" id="MobiDB-lite"/>
    </source>
</evidence>
<keyword evidence="4" id="KW-1185">Reference proteome</keyword>
<feature type="signal peptide" evidence="2">
    <location>
        <begin position="1"/>
        <end position="16"/>
    </location>
</feature>
<feature type="compositionally biased region" description="Basic residues" evidence="1">
    <location>
        <begin position="190"/>
        <end position="201"/>
    </location>
</feature>
<reference evidence="3" key="1">
    <citation type="submission" date="2020-05" db="EMBL/GenBank/DDBJ databases">
        <title>WGS assembly of Panicum virgatum.</title>
        <authorList>
            <person name="Lovell J.T."/>
            <person name="Jenkins J."/>
            <person name="Shu S."/>
            <person name="Juenger T.E."/>
            <person name="Schmutz J."/>
        </authorList>
    </citation>
    <scope>NUCLEOTIDE SEQUENCE</scope>
    <source>
        <strain evidence="3">AP13</strain>
    </source>
</reference>
<proteinExistence type="predicted"/>
<dbReference type="Proteomes" id="UP000823388">
    <property type="component" value="Chromosome 4K"/>
</dbReference>
<dbReference type="EMBL" id="CM029043">
    <property type="protein sequence ID" value="KAG2610970.1"/>
    <property type="molecule type" value="Genomic_DNA"/>
</dbReference>
<name>A0A8T0TJC7_PANVG</name>
<gene>
    <name evidence="3" type="ORF">PVAP13_4KG221200</name>
</gene>
<evidence type="ECO:0000256" key="2">
    <source>
        <dbReference type="SAM" id="SignalP"/>
    </source>
</evidence>
<evidence type="ECO:0000313" key="4">
    <source>
        <dbReference type="Proteomes" id="UP000823388"/>
    </source>
</evidence>
<feature type="region of interest" description="Disordered" evidence="1">
    <location>
        <begin position="147"/>
        <end position="265"/>
    </location>
</feature>
<organism evidence="3 4">
    <name type="scientific">Panicum virgatum</name>
    <name type="common">Blackwell switchgrass</name>
    <dbReference type="NCBI Taxonomy" id="38727"/>
    <lineage>
        <taxon>Eukaryota</taxon>
        <taxon>Viridiplantae</taxon>
        <taxon>Streptophyta</taxon>
        <taxon>Embryophyta</taxon>
        <taxon>Tracheophyta</taxon>
        <taxon>Spermatophyta</taxon>
        <taxon>Magnoliopsida</taxon>
        <taxon>Liliopsida</taxon>
        <taxon>Poales</taxon>
        <taxon>Poaceae</taxon>
        <taxon>PACMAD clade</taxon>
        <taxon>Panicoideae</taxon>
        <taxon>Panicodae</taxon>
        <taxon>Paniceae</taxon>
        <taxon>Panicinae</taxon>
        <taxon>Panicum</taxon>
        <taxon>Panicum sect. Hiantes</taxon>
    </lineage>
</organism>
<accession>A0A8T0TJC7</accession>
<dbReference type="AlphaFoldDB" id="A0A8T0TJC7"/>
<keyword evidence="2" id="KW-0732">Signal</keyword>
<feature type="chain" id="PRO_5035918045" description="Trithorax group protein osa-like" evidence="2">
    <location>
        <begin position="17"/>
        <end position="339"/>
    </location>
</feature>
<evidence type="ECO:0008006" key="5">
    <source>
        <dbReference type="Google" id="ProtNLM"/>
    </source>
</evidence>
<protein>
    <recommendedName>
        <fullName evidence="5">Trithorax group protein osa-like</fullName>
    </recommendedName>
</protein>
<feature type="compositionally biased region" description="Low complexity" evidence="1">
    <location>
        <begin position="158"/>
        <end position="169"/>
    </location>
</feature>
<evidence type="ECO:0000313" key="3">
    <source>
        <dbReference type="EMBL" id="KAG2610970.1"/>
    </source>
</evidence>
<comment type="caution">
    <text evidence="3">The sequence shown here is derived from an EMBL/GenBank/DDBJ whole genome shotgun (WGS) entry which is preliminary data.</text>
</comment>
<sequence>MLLLPSSLALIHSTVGARKCNASHFSSPHREPFGFRGRRRACSSIRWRFWSTMSGNNKVLHTLVLAYMYPQMVYHADVRAREMELAADRQMGCSCSPLGRMISRMITKCNGRERRVRRYNDKMDYAMAYAPAQTCYVRPTARTVTLATSNSHAHAHAHAVQPEPPQAHATATTLPGTPFPSTGAPPQGARKPRKKKKKRVRFTPSGPVPADDDDQPPPHHAQHHAATVASGGAAGGTAGVVYHHHGGAEPPTYHPSPAHQPPAHGGHGYAYGYGWYAPSPLPRWETQAGTPRRHEYFSGEYRWYYPTPVREGIYSIATDANGRLSTIFSEENPNACSIV</sequence>